<proteinExistence type="predicted"/>
<evidence type="ECO:0000313" key="3">
    <source>
        <dbReference type="Proteomes" id="UP000251402"/>
    </source>
</evidence>
<dbReference type="OrthoDB" id="798699at2"/>
<organism evidence="2 3">
    <name type="scientific">Mucilaginibacter rubeus</name>
    <dbReference type="NCBI Taxonomy" id="2027860"/>
    <lineage>
        <taxon>Bacteria</taxon>
        <taxon>Pseudomonadati</taxon>
        <taxon>Bacteroidota</taxon>
        <taxon>Sphingobacteriia</taxon>
        <taxon>Sphingobacteriales</taxon>
        <taxon>Sphingobacteriaceae</taxon>
        <taxon>Mucilaginibacter</taxon>
    </lineage>
</organism>
<keyword evidence="3" id="KW-1185">Reference proteome</keyword>
<evidence type="ECO:0000313" key="2">
    <source>
        <dbReference type="EMBL" id="QEM10606.1"/>
    </source>
</evidence>
<reference evidence="2" key="1">
    <citation type="submission" date="2019-08" db="EMBL/GenBank/DDBJ databases">
        <title>Comparative genome analysis confer to the adaptation heavy metal polluted environment.</title>
        <authorList>
            <person name="Li Y."/>
        </authorList>
    </citation>
    <scope>NUCLEOTIDE SEQUENCE [LARGE SCALE GENOMIC DNA]</scope>
    <source>
        <strain evidence="2">P1</strain>
    </source>
</reference>
<accession>A0A5C1HXL4</accession>
<dbReference type="RefSeq" id="WP_112566213.1">
    <property type="nucleotide sequence ID" value="NZ_CP043450.1"/>
</dbReference>
<dbReference type="KEGG" id="mrub:DEO27_011440"/>
<keyword evidence="1" id="KW-0812">Transmembrane</keyword>
<name>A0A5C1HXL4_9SPHI</name>
<protein>
    <submittedName>
        <fullName evidence="2">Uncharacterized protein</fullName>
    </submittedName>
</protein>
<evidence type="ECO:0000256" key="1">
    <source>
        <dbReference type="SAM" id="Phobius"/>
    </source>
</evidence>
<keyword evidence="1" id="KW-0472">Membrane</keyword>
<keyword evidence="1" id="KW-1133">Transmembrane helix</keyword>
<gene>
    <name evidence="2" type="ORF">DEO27_011440</name>
</gene>
<dbReference type="AlphaFoldDB" id="A0A5C1HXL4"/>
<feature type="transmembrane region" description="Helical" evidence="1">
    <location>
        <begin position="6"/>
        <end position="26"/>
    </location>
</feature>
<sequence>MDLVLFFRQSFVKGILGILLIAMFAIKSCDVFVHCYTSHNKSLSADNPAENEKSAGDENHDFAEKSFEKNGKKLYSCFDNAISFKAVIWVISLSGPVHFYSFKLFTEHFREILTPPPDLFLA</sequence>
<dbReference type="EMBL" id="CP043450">
    <property type="protein sequence ID" value="QEM10606.1"/>
    <property type="molecule type" value="Genomic_DNA"/>
</dbReference>
<dbReference type="Proteomes" id="UP000251402">
    <property type="component" value="Chromosome"/>
</dbReference>